<dbReference type="PANTHER" id="PTHR33361:SF2">
    <property type="entry name" value="DUF885 DOMAIN-CONTAINING PROTEIN"/>
    <property type="match status" value="1"/>
</dbReference>
<dbReference type="EMBL" id="JACOPG010000002">
    <property type="protein sequence ID" value="MBC5686358.1"/>
    <property type="molecule type" value="Genomic_DNA"/>
</dbReference>
<feature type="chain" id="PRO_5045753925" evidence="2">
    <location>
        <begin position="21"/>
        <end position="585"/>
    </location>
</feature>
<protein>
    <submittedName>
        <fullName evidence="3">DUF885 domain-containing protein</fullName>
    </submittedName>
</protein>
<accession>A0ABR7GGU7</accession>
<proteinExistence type="predicted"/>
<evidence type="ECO:0000313" key="4">
    <source>
        <dbReference type="Proteomes" id="UP000643810"/>
    </source>
</evidence>
<dbReference type="Pfam" id="PF05960">
    <property type="entry name" value="DUF885"/>
    <property type="match status" value="1"/>
</dbReference>
<dbReference type="PANTHER" id="PTHR33361">
    <property type="entry name" value="GLR0591 PROTEIN"/>
    <property type="match status" value="1"/>
</dbReference>
<keyword evidence="4" id="KW-1185">Reference proteome</keyword>
<evidence type="ECO:0000256" key="1">
    <source>
        <dbReference type="SAM" id="Coils"/>
    </source>
</evidence>
<keyword evidence="1" id="KW-0175">Coiled coil</keyword>
<feature type="signal peptide" evidence="2">
    <location>
        <begin position="1"/>
        <end position="20"/>
    </location>
</feature>
<comment type="caution">
    <text evidence="3">The sequence shown here is derived from an EMBL/GenBank/DDBJ whole genome shotgun (WGS) entry which is preliminary data.</text>
</comment>
<gene>
    <name evidence="3" type="ORF">H8R94_07020</name>
</gene>
<keyword evidence="2" id="KW-0732">Signal</keyword>
<evidence type="ECO:0000313" key="3">
    <source>
        <dbReference type="EMBL" id="MBC5686358.1"/>
    </source>
</evidence>
<dbReference type="InterPro" id="IPR010281">
    <property type="entry name" value="DUF885"/>
</dbReference>
<dbReference type="RefSeq" id="WP_186854229.1">
    <property type="nucleotide sequence ID" value="NZ_JACOPG010000002.1"/>
</dbReference>
<dbReference type="Proteomes" id="UP000643810">
    <property type="component" value="Unassembled WGS sequence"/>
</dbReference>
<organism evidence="3 4">
    <name type="scientific">Roseburia lenta</name>
    <dbReference type="NCBI Taxonomy" id="2763061"/>
    <lineage>
        <taxon>Bacteria</taxon>
        <taxon>Bacillati</taxon>
        <taxon>Bacillota</taxon>
        <taxon>Clostridia</taxon>
        <taxon>Lachnospirales</taxon>
        <taxon>Lachnospiraceae</taxon>
        <taxon>Roseburia</taxon>
    </lineage>
</organism>
<reference evidence="3 4" key="1">
    <citation type="submission" date="2020-08" db="EMBL/GenBank/DDBJ databases">
        <title>Genome public.</title>
        <authorList>
            <person name="Liu C."/>
            <person name="Sun Q."/>
        </authorList>
    </citation>
    <scope>NUCLEOTIDE SEQUENCE [LARGE SCALE GENOMIC DNA]</scope>
    <source>
        <strain evidence="3 4">NSJ-9</strain>
    </source>
</reference>
<sequence length="585" mass="66502">MGKRFLCLILAILIAFSAVGCSKEDLGNARLFDAGQTSDADTFEDLTDDWFCRQMEADPMSCHFTLENPDAYHITFSDQTLCTLTMEEHIKEMDEIKNLLDRLKDIDRNNLTARQRLVYDLMKDYYGLEEKLGDYYYYQNLLSPTAGIPSSLPVLLSSFSFHDTEDIECYLSLLEEMDIYFGQIYAFATEQTKLGLMENTDSLQQTIDFCASFSQVQADHLLLTSFDDRIKNAAFLDEAEKASYIFRNQSIIYDVVLPSYLSLSNQLSSIIDKTDDNGSLSVKEKGRTYYALLVRKNTGTKESPYTVFQEIAAKRQEDLFQMADLFAHNPALASMLGSYACPLKTADDMIEHLQDSIQNDFPTCENVTVTIHEIAPQLRQTSAPAYYLIAPLDSGGYHNIFFNPDSNADTTSLFTTMAHEGFPGHLYQTAMSYQYGLEPVRALLSFPAYTEGWATYVEYMSYQYAGLPDQLASVLALNESIVLSLYASADIGIHYYGWDRSSLLEFLENYGIKDQDVVDQIYQLIVEDPANYLHYYVGYMNFASLQKDYKDAKKDDFSYMEFHKKILQTGPAPFDILRDALLGTS</sequence>
<name>A0ABR7GGU7_9FIRM</name>
<evidence type="ECO:0000256" key="2">
    <source>
        <dbReference type="SAM" id="SignalP"/>
    </source>
</evidence>
<dbReference type="PROSITE" id="PS51257">
    <property type="entry name" value="PROKAR_LIPOPROTEIN"/>
    <property type="match status" value="1"/>
</dbReference>
<feature type="coiled-coil region" evidence="1">
    <location>
        <begin position="86"/>
        <end position="116"/>
    </location>
</feature>